<evidence type="ECO:0000256" key="1">
    <source>
        <dbReference type="ARBA" id="ARBA00004606"/>
    </source>
</evidence>
<gene>
    <name evidence="11" type="ORF">LELG_04837</name>
</gene>
<dbReference type="GO" id="GO:0000030">
    <property type="term" value="F:mannosyltransferase activity"/>
    <property type="evidence" value="ECO:0007669"/>
    <property type="project" value="InterPro"/>
</dbReference>
<organism evidence="11 12">
    <name type="scientific">Lodderomyces elongisporus (strain ATCC 11503 / CBS 2605 / JCM 1781 / NBRC 1676 / NRRL YB-4239)</name>
    <name type="common">Yeast</name>
    <name type="synonym">Saccharomyces elongisporus</name>
    <dbReference type="NCBI Taxonomy" id="379508"/>
    <lineage>
        <taxon>Eukaryota</taxon>
        <taxon>Fungi</taxon>
        <taxon>Dikarya</taxon>
        <taxon>Ascomycota</taxon>
        <taxon>Saccharomycotina</taxon>
        <taxon>Pichiomycetes</taxon>
        <taxon>Debaryomycetaceae</taxon>
        <taxon>Candida/Lodderomyces clade</taxon>
        <taxon>Lodderomyces</taxon>
    </lineage>
</organism>
<evidence type="ECO:0000256" key="9">
    <source>
        <dbReference type="ARBA" id="ARBA00023316"/>
    </source>
</evidence>
<feature type="compositionally biased region" description="Basic and acidic residues" evidence="10">
    <location>
        <begin position="725"/>
        <end position="748"/>
    </location>
</feature>
<evidence type="ECO:0000256" key="7">
    <source>
        <dbReference type="ARBA" id="ARBA00022989"/>
    </source>
</evidence>
<dbReference type="KEGG" id="lel:PVL30_005564"/>
<dbReference type="STRING" id="379508.A5E5E8"/>
<evidence type="ECO:0008006" key="13">
    <source>
        <dbReference type="Google" id="ProtNLM"/>
    </source>
</evidence>
<evidence type="ECO:0000256" key="2">
    <source>
        <dbReference type="ARBA" id="ARBA00009486"/>
    </source>
</evidence>
<dbReference type="Proteomes" id="UP000001996">
    <property type="component" value="Unassembled WGS sequence"/>
</dbReference>
<keyword evidence="9" id="KW-0961">Cell wall biogenesis/degradation</keyword>
<evidence type="ECO:0000256" key="6">
    <source>
        <dbReference type="ARBA" id="ARBA00022968"/>
    </source>
</evidence>
<dbReference type="OMA" id="VYIVYQW"/>
<dbReference type="GO" id="GO:0071555">
    <property type="term" value="P:cell wall organization"/>
    <property type="evidence" value="ECO:0007669"/>
    <property type="project" value="UniProtKB-KW"/>
</dbReference>
<dbReference type="InParanoid" id="A5E5E8"/>
<proteinExistence type="inferred from homology"/>
<evidence type="ECO:0000256" key="3">
    <source>
        <dbReference type="ARBA" id="ARBA00022676"/>
    </source>
</evidence>
<comment type="subcellular location">
    <subcellularLocation>
        <location evidence="1">Membrane</location>
        <topology evidence="1">Single-pass type II membrane protein</topology>
    </subcellularLocation>
</comment>
<dbReference type="GeneID" id="5231103"/>
<keyword evidence="7" id="KW-1133">Transmembrane helix</keyword>
<dbReference type="GO" id="GO:0016020">
    <property type="term" value="C:membrane"/>
    <property type="evidence" value="ECO:0007669"/>
    <property type="project" value="UniProtKB-SubCell"/>
</dbReference>
<feature type="compositionally biased region" description="Basic and acidic residues" evidence="10">
    <location>
        <begin position="662"/>
        <end position="699"/>
    </location>
</feature>
<keyword evidence="3" id="KW-0328">Glycosyltransferase</keyword>
<evidence type="ECO:0000256" key="10">
    <source>
        <dbReference type="SAM" id="MobiDB-lite"/>
    </source>
</evidence>
<dbReference type="EMBL" id="CH981530">
    <property type="protein sequence ID" value="EDK46656.1"/>
    <property type="molecule type" value="Genomic_DNA"/>
</dbReference>
<dbReference type="OrthoDB" id="3631276at2759"/>
<dbReference type="HOGENOM" id="CLU_013841_1_0_1"/>
<reference evidence="11 12" key="1">
    <citation type="journal article" date="2009" name="Nature">
        <title>Evolution of pathogenicity and sexual reproduction in eight Candida genomes.</title>
        <authorList>
            <person name="Butler G."/>
            <person name="Rasmussen M.D."/>
            <person name="Lin M.F."/>
            <person name="Santos M.A."/>
            <person name="Sakthikumar S."/>
            <person name="Munro C.A."/>
            <person name="Rheinbay E."/>
            <person name="Grabherr M."/>
            <person name="Forche A."/>
            <person name="Reedy J.L."/>
            <person name="Agrafioti I."/>
            <person name="Arnaud M.B."/>
            <person name="Bates S."/>
            <person name="Brown A.J."/>
            <person name="Brunke S."/>
            <person name="Costanzo M.C."/>
            <person name="Fitzpatrick D.A."/>
            <person name="de Groot P.W."/>
            <person name="Harris D."/>
            <person name="Hoyer L.L."/>
            <person name="Hube B."/>
            <person name="Klis F.M."/>
            <person name="Kodira C."/>
            <person name="Lennard N."/>
            <person name="Logue M.E."/>
            <person name="Martin R."/>
            <person name="Neiman A.M."/>
            <person name="Nikolaou E."/>
            <person name="Quail M.A."/>
            <person name="Quinn J."/>
            <person name="Santos M.C."/>
            <person name="Schmitzberger F.F."/>
            <person name="Sherlock G."/>
            <person name="Shah P."/>
            <person name="Silverstein K.A."/>
            <person name="Skrzypek M.S."/>
            <person name="Soll D."/>
            <person name="Staggs R."/>
            <person name="Stansfield I."/>
            <person name="Stumpf M.P."/>
            <person name="Sudbery P.E."/>
            <person name="Srikantha T."/>
            <person name="Zeng Q."/>
            <person name="Berman J."/>
            <person name="Berriman M."/>
            <person name="Heitman J."/>
            <person name="Gow N.A."/>
            <person name="Lorenz M.C."/>
            <person name="Birren B.W."/>
            <person name="Kellis M."/>
            <person name="Cuomo C.A."/>
        </authorList>
    </citation>
    <scope>NUCLEOTIDE SEQUENCE [LARGE SCALE GENOMIC DNA]</scope>
    <source>
        <strain evidence="12">ATCC 11503 / BCRC 21390 / CBS 2605 / JCM 1781 / NBRC 1676 / NRRL YB-4239</strain>
    </source>
</reference>
<dbReference type="eggNOG" id="ENOG502QTZG">
    <property type="taxonomic scope" value="Eukaryota"/>
</dbReference>
<keyword evidence="12" id="KW-1185">Reference proteome</keyword>
<keyword evidence="6" id="KW-0735">Signal-anchor</keyword>
<evidence type="ECO:0000313" key="12">
    <source>
        <dbReference type="Proteomes" id="UP000001996"/>
    </source>
</evidence>
<dbReference type="AlphaFoldDB" id="A5E5E8"/>
<feature type="region of interest" description="Disordered" evidence="10">
    <location>
        <begin position="661"/>
        <end position="748"/>
    </location>
</feature>
<evidence type="ECO:0000256" key="8">
    <source>
        <dbReference type="ARBA" id="ARBA00023136"/>
    </source>
</evidence>
<keyword evidence="8" id="KW-0472">Membrane</keyword>
<keyword evidence="4" id="KW-0808">Transferase</keyword>
<evidence type="ECO:0000256" key="4">
    <source>
        <dbReference type="ARBA" id="ARBA00022679"/>
    </source>
</evidence>
<accession>A5E5E8</accession>
<sequence>MLLMRKLRTPSVRRILIGVVLCLFLIYPMHLALNHYPLDTSILEKIKPNFSFSSDKSGGLYYENAGDSELLQTHLSSPILIFPNGFQDEAMYKAKHIIDGKKVVTYDGNSTTGTLEIVKLDKKKHSLQIFTNPLSNQKTCSELEVNKELITSHDRVFDEDFKNMVETLIRQLKNEDALKDLAGFFEGKLPQMVKEGSVRKHFYKFAGTSVWMPEHGVHLMVSRVLFSRRGIKWNPQISLLYAQVFDENWQEMTNVELVVNTMTPEGKREYQNLRFPQFLPIPFYHNSDFTKRRWYGPEDTRIMMVQNEMGKQEPIIIFNSDQRNFKEQKFVKDLAQLKPDQKEEELPNDITMQISYEMHRSIFVGWPFRYQLGKTNTDGIADERFDNVKYNKVAELRINGEARKKIEKNWTPFVDPMERTSDGDNHLYIIYKWDNLEVLKCQLVLKDNDLGKCDFVYKDPSEAKDNAKIGPVRGGTEIISLSTIDAKNPQYQRTWVGFLRAHINHCGCGRSMYRPNFYILRRDPDSSTFNVIYLSSSIAFDIPVVGWRKHEVQCAKRDPNVLIPNGISSWQMDTERDVDVLSLTLSVADEDNRLLHIYGIKELIDELLANYENMASNNGESNVNLGNEILMDCAVEASKQFCKAYGDEQTRLGTTEEVLLAKTEKNSNDQDEKKKQEEEKERKKKLEEEANKKEEEEKKKKTMMMMKSGEAGAKEQQDQVNNDVKNSHVDSSKDADKDDVVAEEHLNG</sequence>
<comment type="similarity">
    <text evidence="2">Belongs to the BMT family.</text>
</comment>
<evidence type="ECO:0000313" key="11">
    <source>
        <dbReference type="EMBL" id="EDK46656.1"/>
    </source>
</evidence>
<dbReference type="VEuPathDB" id="FungiDB:LELG_04837"/>
<name>A5E5E8_LODEL</name>
<dbReference type="InterPro" id="IPR021988">
    <property type="entry name" value="BMT1"/>
</dbReference>
<protein>
    <recommendedName>
        <fullName evidence="13">Beta-mannosyltransferase 1</fullName>
    </recommendedName>
</protein>
<evidence type="ECO:0000256" key="5">
    <source>
        <dbReference type="ARBA" id="ARBA00022692"/>
    </source>
</evidence>
<keyword evidence="5" id="KW-0812">Transmembrane</keyword>
<dbReference type="Pfam" id="PF12141">
    <property type="entry name" value="BMT"/>
    <property type="match status" value="1"/>
</dbReference>